<proteinExistence type="predicted"/>
<dbReference type="EMBL" id="AWEY01000023">
    <property type="protein sequence ID" value="ERK39381.1"/>
    <property type="molecule type" value="Genomic_DNA"/>
</dbReference>
<keyword evidence="1" id="KW-0812">Transmembrane</keyword>
<keyword evidence="3" id="KW-1185">Reference proteome</keyword>
<protein>
    <submittedName>
        <fullName evidence="2">Uncharacterized protein</fullName>
    </submittedName>
</protein>
<accession>U2P5E7</accession>
<keyword evidence="1" id="KW-0472">Membrane</keyword>
<keyword evidence="1" id="KW-1133">Transmembrane helix</keyword>
<name>U2P5E7_9BACT</name>
<feature type="transmembrane region" description="Helical" evidence="1">
    <location>
        <begin position="64"/>
        <end position="86"/>
    </location>
</feature>
<comment type="caution">
    <text evidence="2">The sequence shown here is derived from an EMBL/GenBank/DDBJ whole genome shotgun (WGS) entry which is preliminary data.</text>
</comment>
<sequence>MFLDWKWVRHHPGIAEKKATKPPKAVLSACGSSPLALQKQPFGVVKAGLSQTNGGPSAPHLLPLIFFAFALSFFAFYLFTLLPFYFSSLPLKKMRHLF</sequence>
<gene>
    <name evidence="2" type="ORF">HMPREF9135_1738</name>
</gene>
<evidence type="ECO:0000256" key="1">
    <source>
        <dbReference type="SAM" id="Phobius"/>
    </source>
</evidence>
<evidence type="ECO:0000313" key="2">
    <source>
        <dbReference type="EMBL" id="ERK39381.1"/>
    </source>
</evidence>
<evidence type="ECO:0000313" key="3">
    <source>
        <dbReference type="Proteomes" id="UP000016648"/>
    </source>
</evidence>
<dbReference type="Proteomes" id="UP000016648">
    <property type="component" value="Unassembled WGS sequence"/>
</dbReference>
<organism evidence="2 3">
    <name type="scientific">Segatella baroniae F0067</name>
    <dbReference type="NCBI Taxonomy" id="1115809"/>
    <lineage>
        <taxon>Bacteria</taxon>
        <taxon>Pseudomonadati</taxon>
        <taxon>Bacteroidota</taxon>
        <taxon>Bacteroidia</taxon>
        <taxon>Bacteroidales</taxon>
        <taxon>Prevotellaceae</taxon>
        <taxon>Segatella</taxon>
    </lineage>
</organism>
<reference evidence="2 3" key="1">
    <citation type="submission" date="2013-08" db="EMBL/GenBank/DDBJ databases">
        <authorList>
            <person name="Durkin A.S."/>
            <person name="Haft D.R."/>
            <person name="McCorrison J."/>
            <person name="Torralba M."/>
            <person name="Gillis M."/>
            <person name="Haft D.H."/>
            <person name="Methe B."/>
            <person name="Sutton G."/>
            <person name="Nelson K.E."/>
        </authorList>
    </citation>
    <scope>NUCLEOTIDE SEQUENCE [LARGE SCALE GENOMIC DNA]</scope>
    <source>
        <strain evidence="2 3">F0067</strain>
    </source>
</reference>
<dbReference type="AlphaFoldDB" id="U2P5E7"/>